<accession>A0A8J8T9F3</accession>
<organism evidence="1 2">
    <name type="scientific">Halteria grandinella</name>
    <dbReference type="NCBI Taxonomy" id="5974"/>
    <lineage>
        <taxon>Eukaryota</taxon>
        <taxon>Sar</taxon>
        <taxon>Alveolata</taxon>
        <taxon>Ciliophora</taxon>
        <taxon>Intramacronucleata</taxon>
        <taxon>Spirotrichea</taxon>
        <taxon>Stichotrichia</taxon>
        <taxon>Sporadotrichida</taxon>
        <taxon>Halteriidae</taxon>
        <taxon>Halteria</taxon>
    </lineage>
</organism>
<keyword evidence="2" id="KW-1185">Reference proteome</keyword>
<sequence>MKAQELDVDVAFTEFLEGVLEVACLHVAGDVAYEETHIQSSVISYQLQYLALFRFKYQSRRIILLNFTPSQLKIKLINHAIKLL</sequence>
<comment type="caution">
    <text evidence="1">The sequence shown here is derived from an EMBL/GenBank/DDBJ whole genome shotgun (WGS) entry which is preliminary data.</text>
</comment>
<name>A0A8J8T9F3_HALGN</name>
<evidence type="ECO:0000313" key="2">
    <source>
        <dbReference type="Proteomes" id="UP000785679"/>
    </source>
</evidence>
<reference evidence="1" key="1">
    <citation type="submission" date="2019-06" db="EMBL/GenBank/DDBJ databases">
        <authorList>
            <person name="Zheng W."/>
        </authorList>
    </citation>
    <scope>NUCLEOTIDE SEQUENCE</scope>
    <source>
        <strain evidence="1">QDHG01</strain>
    </source>
</reference>
<proteinExistence type="predicted"/>
<dbReference type="AlphaFoldDB" id="A0A8J8T9F3"/>
<protein>
    <submittedName>
        <fullName evidence="1">Uncharacterized protein</fullName>
    </submittedName>
</protein>
<gene>
    <name evidence="1" type="ORF">FGO68_gene11141</name>
</gene>
<dbReference type="Proteomes" id="UP000785679">
    <property type="component" value="Unassembled WGS sequence"/>
</dbReference>
<evidence type="ECO:0000313" key="1">
    <source>
        <dbReference type="EMBL" id="TNV86178.1"/>
    </source>
</evidence>
<dbReference type="EMBL" id="RRYP01001255">
    <property type="protein sequence ID" value="TNV86178.1"/>
    <property type="molecule type" value="Genomic_DNA"/>
</dbReference>